<evidence type="ECO:0000313" key="5">
    <source>
        <dbReference type="Proteomes" id="UP000517916"/>
    </source>
</evidence>
<gene>
    <name evidence="4" type="ORF">BC739_001748</name>
</gene>
<dbReference type="InterPro" id="IPR027417">
    <property type="entry name" value="P-loop_NTPase"/>
</dbReference>
<dbReference type="InterPro" id="IPR016032">
    <property type="entry name" value="Sig_transdc_resp-reg_C-effctor"/>
</dbReference>
<name>A0ABR6BCE4_9PSEU</name>
<dbReference type="Pfam" id="PF13191">
    <property type="entry name" value="AAA_16"/>
    <property type="match status" value="1"/>
</dbReference>
<proteinExistence type="predicted"/>
<keyword evidence="1" id="KW-0547">Nucleotide-binding</keyword>
<evidence type="ECO:0000259" key="3">
    <source>
        <dbReference type="SMART" id="SM00421"/>
    </source>
</evidence>
<dbReference type="SUPFAM" id="SSF46894">
    <property type="entry name" value="C-terminal effector domain of the bipartite response regulators"/>
    <property type="match status" value="1"/>
</dbReference>
<comment type="caution">
    <text evidence="4">The sequence shown here is derived from an EMBL/GenBank/DDBJ whole genome shotgun (WGS) entry which is preliminary data.</text>
</comment>
<reference evidence="4 5" key="1">
    <citation type="submission" date="2020-08" db="EMBL/GenBank/DDBJ databases">
        <title>Genomic Encyclopedia of Archaeal and Bacterial Type Strains, Phase II (KMG-II): from individual species to whole genera.</title>
        <authorList>
            <person name="Goeker M."/>
        </authorList>
    </citation>
    <scope>NUCLEOTIDE SEQUENCE [LARGE SCALE GENOMIC DNA]</scope>
    <source>
        <strain evidence="4 5">DSM 43850</strain>
    </source>
</reference>
<dbReference type="PANTHER" id="PTHR16305:SF35">
    <property type="entry name" value="TRANSCRIPTIONAL ACTIVATOR DOMAIN"/>
    <property type="match status" value="1"/>
</dbReference>
<dbReference type="EMBL" id="JACJID010000001">
    <property type="protein sequence ID" value="MBA8924551.1"/>
    <property type="molecule type" value="Genomic_DNA"/>
</dbReference>
<dbReference type="InterPro" id="IPR000792">
    <property type="entry name" value="Tscrpt_reg_LuxR_C"/>
</dbReference>
<dbReference type="PANTHER" id="PTHR16305">
    <property type="entry name" value="TESTICULAR SOLUBLE ADENYLYL CYCLASE"/>
    <property type="match status" value="1"/>
</dbReference>
<dbReference type="InterPro" id="IPR041664">
    <property type="entry name" value="AAA_16"/>
</dbReference>
<dbReference type="SUPFAM" id="SSF52540">
    <property type="entry name" value="P-loop containing nucleoside triphosphate hydrolases"/>
    <property type="match status" value="1"/>
</dbReference>
<keyword evidence="5" id="KW-1185">Reference proteome</keyword>
<dbReference type="InterPro" id="IPR036388">
    <property type="entry name" value="WH-like_DNA-bd_sf"/>
</dbReference>
<sequence>MNSPATALFGKQHLIEQLLGFLDSKQTAPVLVIGGPAGVGRSTAMAALGAAARANGVTTLVVRMRESDRSRPHRGVMRVDDALSEVAADPAQQDAEQRTVTRTATRLADSLLGLGPAFVLIDDAQWVDGHSRAALTTVARRLVGSPAKLVLSLRTPRPAELPACTQEDALVHAVRLPPLDRAESRVLLGQVLGARLTPRLADRLHELGGGLPGALIAAARGYQRAGAVRVSDHHAYLVHEHLPPQVDLQDPVLADVRRLPPHTRAVALGMAVLAPLGEAATGLLAGSLDRPEQEVRQALDELTALGLLTAGPDWRFRNPLLAEVLPAKLGPYARRRLASAAVRAVWQGAARSADPFYLPEQLAISAGMVDPERTGAELLTHAEQVVLVDHARVVSWLRAAAELPLGRQEQVRSLRLLTVTSLYDGQWQRAAESAERLLAEHADLLTADHVQCLQLMYVTALLALRDFGTLDNLIAGDWGQLSGGPAQRIVSSACALSMLDRFRQAHELLESTRSTWQGAEGFTSVLGEMFADQAARLLGLGGPLSTVLDRTARLLAPVEELNRQAVAAAYARTSLTINDLSSARAAMSRLALPEQALNEVDLAVLRFLAGHWDEALAISQLAIVRGTPTGNPLGHNGMYRAMARIHLARGSLSEARSIIAKARAEQQIADHLLSSVDADVELLLTNVPQADRLLREGLAVASRRGVLAGTDDLLLGLAQLRSLPGALPEDRDLVACTGRVATAVDTRAAWLNHLLTRALVLADPDSAASALALARALGQPFELANTIFRLAGTGFVTAKLVHEGYALYGQLRALLSRARTRHLMRELNIPVPDRRAATAENEYLLATLVTDGLSNRMVAAVLHTSERSVESRLSRLFKHTGYRSRVELATAMLAGQFELQL</sequence>
<dbReference type="RefSeq" id="WP_182836825.1">
    <property type="nucleotide sequence ID" value="NZ_BAAABQ010000001.1"/>
</dbReference>
<evidence type="ECO:0000256" key="2">
    <source>
        <dbReference type="ARBA" id="ARBA00022840"/>
    </source>
</evidence>
<dbReference type="Gene3D" id="3.40.50.300">
    <property type="entry name" value="P-loop containing nucleotide triphosphate hydrolases"/>
    <property type="match status" value="1"/>
</dbReference>
<evidence type="ECO:0000256" key="1">
    <source>
        <dbReference type="ARBA" id="ARBA00022741"/>
    </source>
</evidence>
<dbReference type="SMART" id="SM00421">
    <property type="entry name" value="HTH_LUXR"/>
    <property type="match status" value="1"/>
</dbReference>
<keyword evidence="2" id="KW-0067">ATP-binding</keyword>
<dbReference type="Proteomes" id="UP000517916">
    <property type="component" value="Unassembled WGS sequence"/>
</dbReference>
<organism evidence="4 5">
    <name type="scientific">Kutzneria viridogrisea</name>
    <dbReference type="NCBI Taxonomy" id="47990"/>
    <lineage>
        <taxon>Bacteria</taxon>
        <taxon>Bacillati</taxon>
        <taxon>Actinomycetota</taxon>
        <taxon>Actinomycetes</taxon>
        <taxon>Pseudonocardiales</taxon>
        <taxon>Pseudonocardiaceae</taxon>
        <taxon>Kutzneria</taxon>
    </lineage>
</organism>
<dbReference type="Gene3D" id="1.10.10.10">
    <property type="entry name" value="Winged helix-like DNA-binding domain superfamily/Winged helix DNA-binding domain"/>
    <property type="match status" value="1"/>
</dbReference>
<feature type="domain" description="HTH luxR-type" evidence="3">
    <location>
        <begin position="835"/>
        <end position="892"/>
    </location>
</feature>
<evidence type="ECO:0000313" key="4">
    <source>
        <dbReference type="EMBL" id="MBA8924551.1"/>
    </source>
</evidence>
<accession>A0ABR6BCE4</accession>
<protein>
    <recommendedName>
        <fullName evidence="3">HTH luxR-type domain-containing protein</fullName>
    </recommendedName>
</protein>